<name>A0A0R3D0F9_9BRAD</name>
<evidence type="ECO:0008006" key="5">
    <source>
        <dbReference type="Google" id="ProtNLM"/>
    </source>
</evidence>
<feature type="compositionally biased region" description="Polar residues" evidence="1">
    <location>
        <begin position="20"/>
        <end position="81"/>
    </location>
</feature>
<keyword evidence="2" id="KW-0732">Signal</keyword>
<dbReference type="Proteomes" id="UP000051936">
    <property type="component" value="Unassembled WGS sequence"/>
</dbReference>
<gene>
    <name evidence="3" type="ORF">AOQ71_31870</name>
</gene>
<dbReference type="EMBL" id="LJYG01000108">
    <property type="protein sequence ID" value="KRQ03323.1"/>
    <property type="molecule type" value="Genomic_DNA"/>
</dbReference>
<comment type="caution">
    <text evidence="3">The sequence shown here is derived from an EMBL/GenBank/DDBJ whole genome shotgun (WGS) entry which is preliminary data.</text>
</comment>
<dbReference type="STRING" id="989370.AOQ71_31870"/>
<evidence type="ECO:0000256" key="1">
    <source>
        <dbReference type="SAM" id="MobiDB-lite"/>
    </source>
</evidence>
<evidence type="ECO:0000313" key="3">
    <source>
        <dbReference type="EMBL" id="KRQ03323.1"/>
    </source>
</evidence>
<evidence type="ECO:0000256" key="2">
    <source>
        <dbReference type="SAM" id="SignalP"/>
    </source>
</evidence>
<evidence type="ECO:0000313" key="4">
    <source>
        <dbReference type="Proteomes" id="UP000051936"/>
    </source>
</evidence>
<keyword evidence="4" id="KW-1185">Reference proteome</keyword>
<organism evidence="3 4">
    <name type="scientific">Bradyrhizobium manausense</name>
    <dbReference type="NCBI Taxonomy" id="989370"/>
    <lineage>
        <taxon>Bacteria</taxon>
        <taxon>Pseudomonadati</taxon>
        <taxon>Pseudomonadota</taxon>
        <taxon>Alphaproteobacteria</taxon>
        <taxon>Hyphomicrobiales</taxon>
        <taxon>Nitrobacteraceae</taxon>
        <taxon>Bradyrhizobium</taxon>
    </lineage>
</organism>
<feature type="chain" id="PRO_5006435012" description="Adenylate cyclase" evidence="2">
    <location>
        <begin position="20"/>
        <end position="81"/>
    </location>
</feature>
<proteinExistence type="predicted"/>
<dbReference type="OrthoDB" id="7366709at2"/>
<feature type="region of interest" description="Disordered" evidence="1">
    <location>
        <begin position="19"/>
        <end position="81"/>
    </location>
</feature>
<dbReference type="AlphaFoldDB" id="A0A0R3D0F9"/>
<feature type="signal peptide" evidence="2">
    <location>
        <begin position="1"/>
        <end position="19"/>
    </location>
</feature>
<dbReference type="RefSeq" id="WP_057755477.1">
    <property type="nucleotide sequence ID" value="NZ_LJYG01000108.1"/>
</dbReference>
<accession>A0A0R3D0F9</accession>
<sequence length="81" mass="8613">MRIIALAFALALVATAAQAQYTSGTGSNPNSHTTSGYTRSNGTYVQPYTATNPNGTQRDNYGTSGNYNPNNGTFGTRTPRY</sequence>
<reference evidence="3 4" key="1">
    <citation type="submission" date="2015-09" db="EMBL/GenBank/DDBJ databases">
        <title>Draft Genome Sequence of Bradyrhizobium manausense Strain BR 3351T, a Novel Symbiotic Nitrogen-Fixing Alphaproteobacterium Isolated from Brazilian Amazon Rain Forest.</title>
        <authorList>
            <person name="De Araujo J.L."/>
            <person name="Zilli J.E."/>
        </authorList>
    </citation>
    <scope>NUCLEOTIDE SEQUENCE [LARGE SCALE GENOMIC DNA]</scope>
    <source>
        <strain evidence="3 4">BR3351</strain>
    </source>
</reference>
<protein>
    <recommendedName>
        <fullName evidence="5">Adenylate cyclase</fullName>
    </recommendedName>
</protein>